<dbReference type="PROSITE" id="PS60001">
    <property type="entry name" value="NOS"/>
    <property type="match status" value="1"/>
</dbReference>
<dbReference type="InterPro" id="IPR044944">
    <property type="entry name" value="NOS_dom_3"/>
</dbReference>
<dbReference type="InterPro" id="IPR050607">
    <property type="entry name" value="NOS"/>
</dbReference>
<evidence type="ECO:0000313" key="16">
    <source>
        <dbReference type="EMBL" id="CAH0554483.1"/>
    </source>
</evidence>
<dbReference type="FunFam" id="3.40.50.360:FF:000033">
    <property type="entry name" value="Nitric oxide synthase"/>
    <property type="match status" value="1"/>
</dbReference>
<dbReference type="GO" id="GO:0046872">
    <property type="term" value="F:metal ion binding"/>
    <property type="evidence" value="ECO:0007669"/>
    <property type="project" value="UniProtKB-KW"/>
</dbReference>
<comment type="cofactor">
    <cofactor evidence="1 12">
        <name>heme b</name>
        <dbReference type="ChEBI" id="CHEBI:60344"/>
    </cofactor>
</comment>
<dbReference type="PRINTS" id="PR00371">
    <property type="entry name" value="FPNCR"/>
</dbReference>
<keyword evidence="4" id="KW-0285">Flavoprotein</keyword>
<evidence type="ECO:0000256" key="1">
    <source>
        <dbReference type="ARBA" id="ARBA00001970"/>
    </source>
</evidence>
<dbReference type="Gene3D" id="3.40.50.80">
    <property type="entry name" value="Nucleotide-binding domain of ferredoxin-NADP reductase (FNR) module"/>
    <property type="match status" value="1"/>
</dbReference>
<dbReference type="InterPro" id="IPR029039">
    <property type="entry name" value="Flavoprotein-like_sf"/>
</dbReference>
<dbReference type="InterPro" id="IPR017927">
    <property type="entry name" value="FAD-bd_FR_type"/>
</dbReference>
<evidence type="ECO:0000256" key="2">
    <source>
        <dbReference type="ARBA" id="ARBA00006267"/>
    </source>
</evidence>
<protein>
    <recommendedName>
        <fullName evidence="12">Nitric oxide synthase</fullName>
        <ecNumber evidence="12">1.14.13.39</ecNumber>
    </recommendedName>
</protein>
<evidence type="ECO:0000256" key="11">
    <source>
        <dbReference type="ARBA" id="ARBA00023004"/>
    </source>
</evidence>
<keyword evidence="7 12" id="KW-0274">FAD</keyword>
<keyword evidence="6 12" id="KW-0479">Metal-binding</keyword>
<evidence type="ECO:0000256" key="4">
    <source>
        <dbReference type="ARBA" id="ARBA00022630"/>
    </source>
</evidence>
<dbReference type="InterPro" id="IPR008254">
    <property type="entry name" value="Flavodoxin/NO_synth"/>
</dbReference>
<accession>A0A9P0B346</accession>
<evidence type="ECO:0000256" key="10">
    <source>
        <dbReference type="ARBA" id="ARBA00023002"/>
    </source>
</evidence>
<dbReference type="SUPFAM" id="SSF63380">
    <property type="entry name" value="Riboflavin synthase domain-like"/>
    <property type="match status" value="1"/>
</dbReference>
<dbReference type="Gene3D" id="3.90.340.10">
    <property type="entry name" value="Nitric Oxide Synthase, Chain A, domain 1"/>
    <property type="match status" value="1"/>
</dbReference>
<dbReference type="GO" id="GO:1903522">
    <property type="term" value="P:regulation of blood circulation"/>
    <property type="evidence" value="ECO:0007669"/>
    <property type="project" value="UniProtKB-ARBA"/>
</dbReference>
<organism evidence="16 17">
    <name type="scientific">Brassicogethes aeneus</name>
    <name type="common">Rape pollen beetle</name>
    <name type="synonym">Meligethes aeneus</name>
    <dbReference type="NCBI Taxonomy" id="1431903"/>
    <lineage>
        <taxon>Eukaryota</taxon>
        <taxon>Metazoa</taxon>
        <taxon>Ecdysozoa</taxon>
        <taxon>Arthropoda</taxon>
        <taxon>Hexapoda</taxon>
        <taxon>Insecta</taxon>
        <taxon>Pterygota</taxon>
        <taxon>Neoptera</taxon>
        <taxon>Endopterygota</taxon>
        <taxon>Coleoptera</taxon>
        <taxon>Polyphaga</taxon>
        <taxon>Cucujiformia</taxon>
        <taxon>Nitidulidae</taxon>
        <taxon>Meligethinae</taxon>
        <taxon>Brassicogethes</taxon>
    </lineage>
</organism>
<dbReference type="GO" id="GO:0004517">
    <property type="term" value="F:nitric-oxide synthase activity"/>
    <property type="evidence" value="ECO:0007669"/>
    <property type="project" value="UniProtKB-EC"/>
</dbReference>
<comment type="catalytic activity">
    <reaction evidence="12">
        <text>2 L-arginine + 3 NADPH + 4 O2 + H(+) = 2 L-citrulline + 2 nitric oxide + 3 NADP(+) + 4 H2O</text>
        <dbReference type="Rhea" id="RHEA:19897"/>
        <dbReference type="ChEBI" id="CHEBI:15377"/>
        <dbReference type="ChEBI" id="CHEBI:15378"/>
        <dbReference type="ChEBI" id="CHEBI:15379"/>
        <dbReference type="ChEBI" id="CHEBI:16480"/>
        <dbReference type="ChEBI" id="CHEBI:32682"/>
        <dbReference type="ChEBI" id="CHEBI:57743"/>
        <dbReference type="ChEBI" id="CHEBI:57783"/>
        <dbReference type="ChEBI" id="CHEBI:58349"/>
        <dbReference type="EC" id="1.14.13.39"/>
    </reaction>
</comment>
<evidence type="ECO:0000256" key="8">
    <source>
        <dbReference type="ARBA" id="ARBA00022857"/>
    </source>
</evidence>
<dbReference type="FunFam" id="3.90.440.10:FF:000001">
    <property type="entry name" value="Endothelial nitric oxide synthase"/>
    <property type="match status" value="1"/>
</dbReference>
<evidence type="ECO:0000259" key="14">
    <source>
        <dbReference type="PROSITE" id="PS50902"/>
    </source>
</evidence>
<evidence type="ECO:0000256" key="3">
    <source>
        <dbReference type="ARBA" id="ARBA00022617"/>
    </source>
</evidence>
<dbReference type="SUPFAM" id="SSF52343">
    <property type="entry name" value="Ferredoxin reductase-like, C-terminal NADP-linked domain"/>
    <property type="match status" value="1"/>
</dbReference>
<comment type="similarity">
    <text evidence="2 12">Belongs to the NOS family.</text>
</comment>
<dbReference type="InterPro" id="IPR003097">
    <property type="entry name" value="CysJ-like_FAD-binding"/>
</dbReference>
<dbReference type="InterPro" id="IPR001433">
    <property type="entry name" value="OxRdtase_FAD/NAD-bd"/>
</dbReference>
<comment type="cofactor">
    <cofactor evidence="12">
        <name>FMN</name>
        <dbReference type="ChEBI" id="CHEBI:58210"/>
    </cofactor>
    <text evidence="12">Binds 1 FMN.</text>
</comment>
<dbReference type="PRINTS" id="PR00369">
    <property type="entry name" value="FLAVODOXIN"/>
</dbReference>
<dbReference type="InterPro" id="IPR004030">
    <property type="entry name" value="NOS_N"/>
</dbReference>
<dbReference type="AlphaFoldDB" id="A0A9P0B346"/>
<dbReference type="SUPFAM" id="SSF56512">
    <property type="entry name" value="Nitric oxide (NO) synthase oxygenase domain"/>
    <property type="match status" value="1"/>
</dbReference>
<feature type="binding site" description="axial binding residue" evidence="13">
    <location>
        <position position="155"/>
    </location>
    <ligand>
        <name>heme b</name>
        <dbReference type="ChEBI" id="CHEBI:60344"/>
    </ligand>
    <ligandPart>
        <name>Fe</name>
        <dbReference type="ChEBI" id="CHEBI:18248"/>
    </ligandPart>
</feature>
<dbReference type="Gene3D" id="3.40.50.360">
    <property type="match status" value="1"/>
</dbReference>
<dbReference type="Pfam" id="PF00667">
    <property type="entry name" value="FAD_binding_1"/>
    <property type="match status" value="1"/>
</dbReference>
<evidence type="ECO:0000313" key="17">
    <source>
        <dbReference type="Proteomes" id="UP001154078"/>
    </source>
</evidence>
<dbReference type="GO" id="GO:0010181">
    <property type="term" value="F:FMN binding"/>
    <property type="evidence" value="ECO:0007669"/>
    <property type="project" value="InterPro"/>
</dbReference>
<proteinExistence type="inferred from homology"/>
<dbReference type="Gene3D" id="3.90.1230.10">
    <property type="entry name" value="Nitric Oxide Synthase, Chain A, domain 3"/>
    <property type="match status" value="1"/>
</dbReference>
<dbReference type="EMBL" id="OV121135">
    <property type="protein sequence ID" value="CAH0554483.1"/>
    <property type="molecule type" value="Genomic_DNA"/>
</dbReference>
<dbReference type="GO" id="GO:0050661">
    <property type="term" value="F:NADP binding"/>
    <property type="evidence" value="ECO:0007669"/>
    <property type="project" value="InterPro"/>
</dbReference>
<dbReference type="InterPro" id="IPR001709">
    <property type="entry name" value="Flavoprot_Pyr_Nucl_cyt_Rdtase"/>
</dbReference>
<feature type="domain" description="FAD-binding FR-type" evidence="15">
    <location>
        <begin position="746"/>
        <end position="989"/>
    </location>
</feature>
<dbReference type="Proteomes" id="UP001154078">
    <property type="component" value="Chromosome 4"/>
</dbReference>
<dbReference type="FunFam" id="1.20.990.10:FF:000002">
    <property type="entry name" value="Nitric oxide synthase"/>
    <property type="match status" value="1"/>
</dbReference>
<dbReference type="Pfam" id="PF00258">
    <property type="entry name" value="Flavodoxin_1"/>
    <property type="match status" value="1"/>
</dbReference>
<keyword evidence="8 12" id="KW-0521">NADP</keyword>
<dbReference type="InterPro" id="IPR044943">
    <property type="entry name" value="NOS_dom_1"/>
</dbReference>
<dbReference type="GO" id="GO:0006809">
    <property type="term" value="P:nitric oxide biosynthetic process"/>
    <property type="evidence" value="ECO:0007669"/>
    <property type="project" value="InterPro"/>
</dbReference>
<dbReference type="InterPro" id="IPR017938">
    <property type="entry name" value="Riboflavin_synthase-like_b-brl"/>
</dbReference>
<dbReference type="PANTHER" id="PTHR43410:SF1">
    <property type="entry name" value="NITRIC OXIDE SYNTHASE"/>
    <property type="match status" value="1"/>
</dbReference>
<dbReference type="InterPro" id="IPR001094">
    <property type="entry name" value="Flavdoxin-like"/>
</dbReference>
<dbReference type="GO" id="GO:0005516">
    <property type="term" value="F:calmodulin binding"/>
    <property type="evidence" value="ECO:0007669"/>
    <property type="project" value="UniProtKB-KW"/>
</dbReference>
<dbReference type="InterPro" id="IPR012144">
    <property type="entry name" value="NOS_euk"/>
</dbReference>
<comment type="function">
    <text evidence="12">Produces nitric oxide (NO) which is a messenger molecule with diverse functions.</text>
</comment>
<dbReference type="CDD" id="cd00795">
    <property type="entry name" value="NOS_oxygenase_euk"/>
    <property type="match status" value="1"/>
</dbReference>
<name>A0A9P0B346_BRAAE</name>
<dbReference type="SUPFAM" id="SSF52218">
    <property type="entry name" value="Flavoproteins"/>
    <property type="match status" value="1"/>
</dbReference>
<evidence type="ECO:0000256" key="7">
    <source>
        <dbReference type="ARBA" id="ARBA00022827"/>
    </source>
</evidence>
<dbReference type="PROSITE" id="PS50902">
    <property type="entry name" value="FLAVODOXIN_LIKE"/>
    <property type="match status" value="1"/>
</dbReference>
<dbReference type="PROSITE" id="PS51384">
    <property type="entry name" value="FAD_FR"/>
    <property type="match status" value="1"/>
</dbReference>
<gene>
    <name evidence="16" type="ORF">MELIAE_LOCUS6066</name>
</gene>
<evidence type="ECO:0000256" key="6">
    <source>
        <dbReference type="ARBA" id="ARBA00022723"/>
    </source>
</evidence>
<keyword evidence="3 12" id="KW-0349">Heme</keyword>
<keyword evidence="9 12" id="KW-0112">Calmodulin-binding</keyword>
<dbReference type="Pfam" id="PF00175">
    <property type="entry name" value="NAD_binding_1"/>
    <property type="match status" value="1"/>
</dbReference>
<dbReference type="EC" id="1.14.13.39" evidence="12"/>
<dbReference type="InterPro" id="IPR044940">
    <property type="entry name" value="NOS_dom_2"/>
</dbReference>
<dbReference type="Gene3D" id="1.20.990.10">
    <property type="entry name" value="NADPH-cytochrome p450 Reductase, Chain A, domain 3"/>
    <property type="match status" value="1"/>
</dbReference>
<sequence length="1170" mass="132342">MFALRKMSLVNSNHVSAATPAAATANVNHENFSAHNSPGQHKKPVRLKNVATRSEAFDSLHIKPCETSPCTSQVCLGSMMGQPGRIEPRSPQDVLKHAKDFLDQYFTSIRRSQSPAHTARWEQVQKEINSTGSYQLTETELIYGAKLAWRNSVRCIGRIQWSKLQVFDCRYVTTTSGMFEALCNHVKYSTNKGNIRSAITIFPQRTDGTHDFRVWNSQLLGYAGYRQQDGSVIGDPMNVEFTELCQKLGWKSAGSRWDVLPLVLSANGHDPDYFDVPMEYVLEIPLSHPTLNWFEDLGLKWYSLPAVSNMMFDCGGIQFTAAPFNGWYMSTEIGCRNLCDTHRLNMMEIIALKMGLDTRTPVTLWKDKALVECNVAVLHSFQQKGVTIVDHHTASESFMKHLENEVRLRHGCPADWVWIVPPLSGSATPVFHQEMALYYLKPSYEYQEPAWKSHVWKKGRESGKSKKPRRKFHFKQIARAVKFTSKLFGRALSRRIKATVLYATETGKSEGYAKKLGEIFGHAFNAQVYCMSDYDISSIEHEALLIVVTSTFGNGDPPENGEEFAKNLYTLKMNENGISNGDPGKLSMTMATSKSFIKANSQSEIATVKRLDRLDSLRGSVSEPLLEDTFGPLSNVRFAVFGLGSSAYPNFCAFGKYVDNLLGELGGERLIKLATGDEMCGQEQAFRKWAPQIFKVACETFCLDDDDTFLEATITLQSQSITEQTVRLVECKADALTAGLEKCHNKKVAPSRLLKRTNLHGEKSSKATLLLEFESNMKYNPGDHVGVFCMNKPELVEKILRRLKGVPNLETPVELQILNESHTSNGVVKTWTPHERLPSCSVRELLGRYLDITTPPSHNLLQQFADIATDEQDQKKLNLLATDSAAYEDWRHWRFPNLAEVLEEFPSVQPYAPLLLAQLSILQPRFYSISSSPAMHPNQLHLTVAVVVYKTEDGEGPLHYGVCSNYLHDVPEGDEVCLFVRSAPNFYLPNDPSRPVILVGPGTGIAPFRSFWQHRYVQTRNKNLKIGKMWLFFGCRTKDMDLYKDEKNHMKISGVLDKVFLALSRQPNIPKTYVQDLALNEAAEVYRYLVLEKGHFYVCGDCTMAEHVYQTLKTIIQKYGSMNDQQVQSYMLSLRDENRYHEDIFGITLRTAEVHNRSRESARIRMASEP</sequence>
<dbReference type="Gene3D" id="2.40.30.10">
    <property type="entry name" value="Translation factors"/>
    <property type="match status" value="1"/>
</dbReference>
<dbReference type="PIRSF" id="PIRSF000333">
    <property type="entry name" value="NOS"/>
    <property type="match status" value="1"/>
</dbReference>
<dbReference type="PANTHER" id="PTHR43410">
    <property type="entry name" value="NITRIC OXIDE SYNTHASE OXYGENASE"/>
    <property type="match status" value="1"/>
</dbReference>
<evidence type="ECO:0000256" key="5">
    <source>
        <dbReference type="ARBA" id="ARBA00022643"/>
    </source>
</evidence>
<evidence type="ECO:0000256" key="9">
    <source>
        <dbReference type="ARBA" id="ARBA00022860"/>
    </source>
</evidence>
<reference evidence="16" key="1">
    <citation type="submission" date="2021-12" db="EMBL/GenBank/DDBJ databases">
        <authorList>
            <person name="King R."/>
        </authorList>
    </citation>
    <scope>NUCLEOTIDE SEQUENCE</scope>
</reference>
<feature type="domain" description="Flavodoxin-like" evidence="14">
    <location>
        <begin position="498"/>
        <end position="694"/>
    </location>
</feature>
<evidence type="ECO:0000259" key="15">
    <source>
        <dbReference type="PROSITE" id="PS51384"/>
    </source>
</evidence>
<evidence type="ECO:0000256" key="13">
    <source>
        <dbReference type="PIRSR" id="PIRSR000333-1"/>
    </source>
</evidence>
<dbReference type="InterPro" id="IPR039261">
    <property type="entry name" value="FNR_nucleotide-bd"/>
</dbReference>
<keyword evidence="5 12" id="KW-0288">FMN</keyword>
<keyword evidence="17" id="KW-1185">Reference proteome</keyword>
<dbReference type="OrthoDB" id="1688044at2759"/>
<dbReference type="InterPro" id="IPR036119">
    <property type="entry name" value="NOS_N_sf"/>
</dbReference>
<dbReference type="GO" id="GO:0020037">
    <property type="term" value="F:heme binding"/>
    <property type="evidence" value="ECO:0007669"/>
    <property type="project" value="InterPro"/>
</dbReference>
<dbReference type="GO" id="GO:0050660">
    <property type="term" value="F:flavin adenine dinucleotide binding"/>
    <property type="evidence" value="ECO:0007669"/>
    <property type="project" value="InterPro"/>
</dbReference>
<dbReference type="FunFam" id="3.40.50.80:FF:000003">
    <property type="entry name" value="Nitric oxide synthase"/>
    <property type="match status" value="1"/>
</dbReference>
<dbReference type="Gene3D" id="3.90.440.10">
    <property type="entry name" value="Nitric Oxide Synthase,Heme Domain,Chain A domain 2"/>
    <property type="match status" value="1"/>
</dbReference>
<comment type="cofactor">
    <cofactor evidence="12">
        <name>FAD</name>
        <dbReference type="ChEBI" id="CHEBI:57692"/>
    </cofactor>
    <text evidence="12">Binds 1 FAD.</text>
</comment>
<keyword evidence="10 12" id="KW-0560">Oxidoreductase</keyword>
<dbReference type="Pfam" id="PF02898">
    <property type="entry name" value="NO_synthase"/>
    <property type="match status" value="1"/>
</dbReference>
<dbReference type="InterPro" id="IPR023173">
    <property type="entry name" value="NADPH_Cyt_P450_Rdtase_alpha"/>
</dbReference>
<evidence type="ECO:0000256" key="12">
    <source>
        <dbReference type="PIRNR" id="PIRNR000333"/>
    </source>
</evidence>
<keyword evidence="11 12" id="KW-0408">Iron</keyword>